<gene>
    <name evidence="2" type="primary">ORF103369</name>
</gene>
<feature type="compositionally biased region" description="Basic residues" evidence="1">
    <location>
        <begin position="1"/>
        <end position="24"/>
    </location>
</feature>
<evidence type="ECO:0000256" key="1">
    <source>
        <dbReference type="SAM" id="MobiDB-lite"/>
    </source>
</evidence>
<dbReference type="EMBL" id="HACG01030323">
    <property type="protein sequence ID" value="CEK77188.1"/>
    <property type="molecule type" value="Transcribed_RNA"/>
</dbReference>
<dbReference type="AlphaFoldDB" id="A0A0B7A8T5"/>
<organism evidence="2">
    <name type="scientific">Arion vulgaris</name>
    <dbReference type="NCBI Taxonomy" id="1028688"/>
    <lineage>
        <taxon>Eukaryota</taxon>
        <taxon>Metazoa</taxon>
        <taxon>Spiralia</taxon>
        <taxon>Lophotrochozoa</taxon>
        <taxon>Mollusca</taxon>
        <taxon>Gastropoda</taxon>
        <taxon>Heterobranchia</taxon>
        <taxon>Euthyneura</taxon>
        <taxon>Panpulmonata</taxon>
        <taxon>Eupulmonata</taxon>
        <taxon>Stylommatophora</taxon>
        <taxon>Helicina</taxon>
        <taxon>Arionoidea</taxon>
        <taxon>Arionidae</taxon>
        <taxon>Arion</taxon>
    </lineage>
</organism>
<feature type="non-terminal residue" evidence="2">
    <location>
        <position position="1"/>
    </location>
</feature>
<accession>A0A0B7A8T5</accession>
<evidence type="ECO:0000313" key="2">
    <source>
        <dbReference type="EMBL" id="CEK77188.1"/>
    </source>
</evidence>
<sequence>SGKSRPHHLLGKSRPHHVSGKSRPNHVLGRSRPCVSDRSRPHYASGKSRPHVSGKSRPNYVSGKTVLSSLIFNIYIDKVIAKVSSLNQRNIAIKSNLKHNLPQHITCCR</sequence>
<name>A0A0B7A8T5_9EUPU</name>
<protein>
    <submittedName>
        <fullName evidence="2">Uncharacterized protein</fullName>
    </submittedName>
</protein>
<proteinExistence type="predicted"/>
<feature type="region of interest" description="Disordered" evidence="1">
    <location>
        <begin position="1"/>
        <end position="60"/>
    </location>
</feature>
<reference evidence="2" key="1">
    <citation type="submission" date="2014-12" db="EMBL/GenBank/DDBJ databases">
        <title>Insight into the proteome of Arion vulgaris.</title>
        <authorList>
            <person name="Aradska J."/>
            <person name="Bulat T."/>
            <person name="Smidak R."/>
            <person name="Sarate P."/>
            <person name="Gangsoo J."/>
            <person name="Sialana F."/>
            <person name="Bilban M."/>
            <person name="Lubec G."/>
        </authorList>
    </citation>
    <scope>NUCLEOTIDE SEQUENCE</scope>
    <source>
        <tissue evidence="2">Skin</tissue>
    </source>
</reference>